<protein>
    <submittedName>
        <fullName evidence="1">Uncharacterized protein</fullName>
    </submittedName>
</protein>
<proteinExistence type="predicted"/>
<sequence>MTEGGGVRSLQAFGGIALLPEDLDALQRVFDSLCREQRWPRESAQAQRFGRMLIREYQAGTKDEAHLFRAGQAFISQTHQQKRQA</sequence>
<name>A0A6G1WQY7_9HYPH</name>
<reference evidence="1" key="1">
    <citation type="journal article" date="2013" name="Genome Biol.">
        <title>Comparative genomics of the core and accessory genomes of 48 Sinorhizobium strains comprising five genospecies.</title>
        <authorList>
            <person name="Sugawara M."/>
            <person name="Epstein B."/>
            <person name="Badgley B.D."/>
            <person name="Unno T."/>
            <person name="Xu L."/>
            <person name="Reese J."/>
            <person name="Gyaneshwar P."/>
            <person name="Denny R."/>
            <person name="Mudge J."/>
            <person name="Bharti A.K."/>
            <person name="Farmer A.D."/>
            <person name="May G.D."/>
            <person name="Woodward J.E."/>
            <person name="Medigue C."/>
            <person name="Vallenet D."/>
            <person name="Lajus A."/>
            <person name="Rouy Z."/>
            <person name="Martinez-Vaz B."/>
            <person name="Tiffin P."/>
            <person name="Young N.D."/>
            <person name="Sadowsky M.J."/>
        </authorList>
    </citation>
    <scope>NUCLEOTIDE SEQUENCE</scope>
    <source>
        <strain evidence="1">M1</strain>
    </source>
</reference>
<evidence type="ECO:0000313" key="1">
    <source>
        <dbReference type="EMBL" id="MQW72131.1"/>
    </source>
</evidence>
<dbReference type="AlphaFoldDB" id="A0A6G1WQY7"/>
<accession>A0A6G1WQY7</accession>
<dbReference type="EMBL" id="WISB01000139">
    <property type="protein sequence ID" value="MQW72131.1"/>
    <property type="molecule type" value="Genomic_DNA"/>
</dbReference>
<comment type="caution">
    <text evidence="1">The sequence shown here is derived from an EMBL/GenBank/DDBJ whole genome shotgun (WGS) entry which is preliminary data.</text>
</comment>
<organism evidence="1">
    <name type="scientific">Sinorhizobium medicae</name>
    <dbReference type="NCBI Taxonomy" id="110321"/>
    <lineage>
        <taxon>Bacteria</taxon>
        <taxon>Pseudomonadati</taxon>
        <taxon>Pseudomonadota</taxon>
        <taxon>Alphaproteobacteria</taxon>
        <taxon>Hyphomicrobiales</taxon>
        <taxon>Rhizobiaceae</taxon>
        <taxon>Sinorhizobium/Ensifer group</taxon>
        <taxon>Sinorhizobium</taxon>
    </lineage>
</organism>
<gene>
    <name evidence="1" type="ORF">GHJ91_24055</name>
</gene>